<accession>A0A1N6WB42</accession>
<dbReference type="InterPro" id="IPR036249">
    <property type="entry name" value="Thioredoxin-like_sf"/>
</dbReference>
<comment type="similarity">
    <text evidence="1">Belongs to the complex I 24 kDa subunit family.</text>
</comment>
<gene>
    <name evidence="8" type="ORF">SAMN05920897_1177</name>
</gene>
<dbReference type="InterPro" id="IPR042128">
    <property type="entry name" value="NuoE_dom"/>
</dbReference>
<dbReference type="SUPFAM" id="SSF52833">
    <property type="entry name" value="Thioredoxin-like"/>
    <property type="match status" value="1"/>
</dbReference>
<evidence type="ECO:0000256" key="6">
    <source>
        <dbReference type="ARBA" id="ARBA00034078"/>
    </source>
</evidence>
<evidence type="ECO:0000256" key="2">
    <source>
        <dbReference type="ARBA" id="ARBA00022714"/>
    </source>
</evidence>
<feature type="binding site" evidence="7">
    <location>
        <position position="88"/>
    </location>
    <ligand>
        <name>[2Fe-2S] cluster</name>
        <dbReference type="ChEBI" id="CHEBI:190135"/>
    </ligand>
</feature>
<organism evidence="8 9">
    <name type="scientific">Alkalispirochaeta americana</name>
    <dbReference type="NCBI Taxonomy" id="159291"/>
    <lineage>
        <taxon>Bacteria</taxon>
        <taxon>Pseudomonadati</taxon>
        <taxon>Spirochaetota</taxon>
        <taxon>Spirochaetia</taxon>
        <taxon>Spirochaetales</taxon>
        <taxon>Spirochaetaceae</taxon>
        <taxon>Alkalispirochaeta</taxon>
    </lineage>
</organism>
<dbReference type="PIRSF" id="PIRSF000216">
    <property type="entry name" value="NADH_DH_24kDa"/>
    <property type="match status" value="1"/>
</dbReference>
<dbReference type="InterPro" id="IPR002023">
    <property type="entry name" value="NuoE-like"/>
</dbReference>
<keyword evidence="4 7" id="KW-0408">Iron</keyword>
<protein>
    <submittedName>
        <fullName evidence="8">NADH dehydrogenase subunit E</fullName>
    </submittedName>
</protein>
<feature type="binding site" evidence="7">
    <location>
        <position position="129"/>
    </location>
    <ligand>
        <name>[2Fe-2S] cluster</name>
        <dbReference type="ChEBI" id="CHEBI:190135"/>
    </ligand>
</feature>
<dbReference type="CDD" id="cd03064">
    <property type="entry name" value="TRX_Fd_NuoE"/>
    <property type="match status" value="1"/>
</dbReference>
<keyword evidence="5 7" id="KW-0411">Iron-sulfur</keyword>
<evidence type="ECO:0000313" key="8">
    <source>
        <dbReference type="EMBL" id="SIQ87258.1"/>
    </source>
</evidence>
<dbReference type="AlphaFoldDB" id="A0A1N6WB42"/>
<name>A0A1N6WB42_9SPIO</name>
<dbReference type="PANTHER" id="PTHR43342">
    <property type="entry name" value="NADH-QUINONE OXIDOREDUCTASE, E SUBUNIT"/>
    <property type="match status" value="1"/>
</dbReference>
<dbReference type="Proteomes" id="UP000186400">
    <property type="component" value="Unassembled WGS sequence"/>
</dbReference>
<dbReference type="GO" id="GO:0046872">
    <property type="term" value="F:metal ion binding"/>
    <property type="evidence" value="ECO:0007669"/>
    <property type="project" value="UniProtKB-KW"/>
</dbReference>
<dbReference type="InterPro" id="IPR041921">
    <property type="entry name" value="NuoE_N"/>
</dbReference>
<feature type="binding site" evidence="7">
    <location>
        <position position="133"/>
    </location>
    <ligand>
        <name>[2Fe-2S] cluster</name>
        <dbReference type="ChEBI" id="CHEBI:190135"/>
    </ligand>
</feature>
<keyword evidence="2 7" id="KW-0001">2Fe-2S</keyword>
<dbReference type="GO" id="GO:0016491">
    <property type="term" value="F:oxidoreductase activity"/>
    <property type="evidence" value="ECO:0007669"/>
    <property type="project" value="InterPro"/>
</dbReference>
<dbReference type="RefSeq" id="WP_076489582.1">
    <property type="nucleotide sequence ID" value="NZ_FTMS01000017.1"/>
</dbReference>
<evidence type="ECO:0000313" key="9">
    <source>
        <dbReference type="Proteomes" id="UP000186400"/>
    </source>
</evidence>
<reference evidence="8 9" key="1">
    <citation type="submission" date="2017-01" db="EMBL/GenBank/DDBJ databases">
        <authorList>
            <person name="Mah S.A."/>
            <person name="Swanson W.J."/>
            <person name="Moy G.W."/>
            <person name="Vacquier V.D."/>
        </authorList>
    </citation>
    <scope>NUCLEOTIDE SEQUENCE [LARGE SCALE GENOMIC DNA]</scope>
    <source>
        <strain evidence="8 9">ASpG1</strain>
    </source>
</reference>
<sequence>MHQETASISLDPVQQQRLQTIVESHREEKGALIPVLQDAQGAFGFLSREVLQEVSRLLHIPFSVVSGVVTFYSYFSTTPKGKNTLRVCLGTACYVRNGKQVLADLQKELSLAVGETTEDRCFTLEIGRCFGACGLAPVVMVNDDVHQRVKAARIREMLAPYREEFQNETEQKEAEHEKEGAHE</sequence>
<keyword evidence="3 7" id="KW-0479">Metal-binding</keyword>
<evidence type="ECO:0000256" key="3">
    <source>
        <dbReference type="ARBA" id="ARBA00022723"/>
    </source>
</evidence>
<evidence type="ECO:0000256" key="7">
    <source>
        <dbReference type="PIRSR" id="PIRSR000216-1"/>
    </source>
</evidence>
<dbReference type="EMBL" id="FTMS01000017">
    <property type="protein sequence ID" value="SIQ87258.1"/>
    <property type="molecule type" value="Genomic_DNA"/>
</dbReference>
<dbReference type="PANTHER" id="PTHR43342:SF2">
    <property type="entry name" value="POTENTIAL NAD-REDUCING HYDROGENASE SUBUNIT"/>
    <property type="match status" value="1"/>
</dbReference>
<evidence type="ECO:0000256" key="5">
    <source>
        <dbReference type="ARBA" id="ARBA00023014"/>
    </source>
</evidence>
<proteinExistence type="inferred from homology"/>
<keyword evidence="9" id="KW-1185">Reference proteome</keyword>
<dbReference type="GO" id="GO:0051537">
    <property type="term" value="F:2 iron, 2 sulfur cluster binding"/>
    <property type="evidence" value="ECO:0007669"/>
    <property type="project" value="UniProtKB-KW"/>
</dbReference>
<dbReference type="Gene3D" id="3.40.30.10">
    <property type="entry name" value="Glutaredoxin"/>
    <property type="match status" value="1"/>
</dbReference>
<feature type="binding site" evidence="7">
    <location>
        <position position="93"/>
    </location>
    <ligand>
        <name>[2Fe-2S] cluster</name>
        <dbReference type="ChEBI" id="CHEBI:190135"/>
    </ligand>
</feature>
<dbReference type="Gene3D" id="1.10.10.1590">
    <property type="entry name" value="NADH-quinone oxidoreductase subunit E"/>
    <property type="match status" value="1"/>
</dbReference>
<comment type="cofactor">
    <cofactor evidence="6">
        <name>[2Fe-2S] cluster</name>
        <dbReference type="ChEBI" id="CHEBI:190135"/>
    </cofactor>
</comment>
<evidence type="ECO:0000256" key="4">
    <source>
        <dbReference type="ARBA" id="ARBA00023004"/>
    </source>
</evidence>
<comment type="cofactor">
    <cofactor evidence="7">
        <name>[2Fe-2S] cluster</name>
        <dbReference type="ChEBI" id="CHEBI:190135"/>
    </cofactor>
    <text evidence="7">Binds 1 [2Fe-2S] cluster.</text>
</comment>
<dbReference type="Pfam" id="PF01257">
    <property type="entry name" value="2Fe-2S_thioredx"/>
    <property type="match status" value="1"/>
</dbReference>
<evidence type="ECO:0000256" key="1">
    <source>
        <dbReference type="ARBA" id="ARBA00010643"/>
    </source>
</evidence>
<dbReference type="InterPro" id="IPR028431">
    <property type="entry name" value="NADP_DH_HndA-like"/>
</dbReference>
<dbReference type="STRING" id="159291.SAMN05920897_1177"/>